<comment type="caution">
    <text evidence="2">The sequence shown here is derived from an EMBL/GenBank/DDBJ whole genome shotgun (WGS) entry which is preliminary data.</text>
</comment>
<keyword evidence="3" id="KW-1185">Reference proteome</keyword>
<dbReference type="InterPro" id="IPR008984">
    <property type="entry name" value="SMAD_FHA_dom_sf"/>
</dbReference>
<reference evidence="2" key="1">
    <citation type="submission" date="2021-09" db="EMBL/GenBank/DDBJ databases">
        <authorList>
            <consortium name="AG Swart"/>
            <person name="Singh M."/>
            <person name="Singh A."/>
            <person name="Seah K."/>
            <person name="Emmerich C."/>
        </authorList>
    </citation>
    <scope>NUCLEOTIDE SEQUENCE</scope>
    <source>
        <strain evidence="2">ATCC30299</strain>
    </source>
</reference>
<dbReference type="EMBL" id="CAJZBQ010000037">
    <property type="protein sequence ID" value="CAG9325073.1"/>
    <property type="molecule type" value="Genomic_DNA"/>
</dbReference>
<evidence type="ECO:0000313" key="3">
    <source>
        <dbReference type="Proteomes" id="UP001162131"/>
    </source>
</evidence>
<feature type="domain" description="FHA" evidence="1">
    <location>
        <begin position="246"/>
        <end position="295"/>
    </location>
</feature>
<evidence type="ECO:0000259" key="1">
    <source>
        <dbReference type="PROSITE" id="PS50006"/>
    </source>
</evidence>
<dbReference type="InterPro" id="IPR000253">
    <property type="entry name" value="FHA_dom"/>
</dbReference>
<dbReference type="SUPFAM" id="SSF49879">
    <property type="entry name" value="SMAD/FHA domain"/>
    <property type="match status" value="2"/>
</dbReference>
<dbReference type="AlphaFoldDB" id="A0AAU9JFN8"/>
<dbReference type="PANTHER" id="PTHR46210">
    <property type="entry name" value="FHA DOMAIN-CONTAINING PROTEIN"/>
    <property type="match status" value="1"/>
</dbReference>
<organism evidence="2 3">
    <name type="scientific">Blepharisma stoltei</name>
    <dbReference type="NCBI Taxonomy" id="1481888"/>
    <lineage>
        <taxon>Eukaryota</taxon>
        <taxon>Sar</taxon>
        <taxon>Alveolata</taxon>
        <taxon>Ciliophora</taxon>
        <taxon>Postciliodesmatophora</taxon>
        <taxon>Heterotrichea</taxon>
        <taxon>Heterotrichida</taxon>
        <taxon>Blepharismidae</taxon>
        <taxon>Blepharisma</taxon>
    </lineage>
</organism>
<dbReference type="CDD" id="cd00060">
    <property type="entry name" value="FHA"/>
    <property type="match status" value="2"/>
</dbReference>
<evidence type="ECO:0000313" key="2">
    <source>
        <dbReference type="EMBL" id="CAG9325073.1"/>
    </source>
</evidence>
<dbReference type="Proteomes" id="UP001162131">
    <property type="component" value="Unassembled WGS sequence"/>
</dbReference>
<gene>
    <name evidence="2" type="ORF">BSTOLATCC_MIC37819</name>
</gene>
<proteinExistence type="predicted"/>
<dbReference type="Pfam" id="PF00498">
    <property type="entry name" value="FHA"/>
    <property type="match status" value="2"/>
</dbReference>
<dbReference type="PROSITE" id="PS50006">
    <property type="entry name" value="FHA_DOMAIN"/>
    <property type="match status" value="1"/>
</dbReference>
<dbReference type="PANTHER" id="PTHR46210:SF1">
    <property type="entry name" value="FHA DOMAIN-CONTAINING PROTEIN"/>
    <property type="match status" value="1"/>
</dbReference>
<sequence>MPISLASFVPFHIKFIRYKNFQKMKFKLFLRWCCQDSNEVESDSQLPRVMQLETNSNVSHSRFSHHFEQGVSGVQGTVDESNLSLYMTPLTEKEISEYPKIKITVVDSTVIEPGTALHINAAGMINSRRNKSDLCTYIGAAEMDGDEVINDFVVDELDKGMGKKHLVIKFIPNKGKYFISDLGEGTGTFVRIDAPLVLRDSYIISFGDSHMATQFVPNMPNKISLKFLEGPKQNEVITFTDAEGKILIGRMVDCRIRFEDNSMSRYQCNIQYFPDRGWALEDGDGNKKSTNGTWLFVEEDFEIYNAMVFKAGKSLFEITFE</sequence>
<dbReference type="Gene3D" id="2.60.200.20">
    <property type="match status" value="2"/>
</dbReference>
<protein>
    <recommendedName>
        <fullName evidence="1">FHA domain-containing protein</fullName>
    </recommendedName>
</protein>
<name>A0AAU9JFN8_9CILI</name>
<accession>A0AAU9JFN8</accession>